<evidence type="ECO:0000313" key="8">
    <source>
        <dbReference type="EMBL" id="RDX81989.1"/>
    </source>
</evidence>
<evidence type="ECO:0000256" key="6">
    <source>
        <dbReference type="ARBA" id="ARBA00022918"/>
    </source>
</evidence>
<dbReference type="PANTHER" id="PTHR35046:SF9">
    <property type="entry name" value="RNA-DIRECTED DNA POLYMERASE"/>
    <property type="match status" value="1"/>
</dbReference>
<dbReference type="PANTHER" id="PTHR35046">
    <property type="entry name" value="ZINC KNUCKLE (CCHC-TYPE) FAMILY PROTEIN"/>
    <property type="match status" value="1"/>
</dbReference>
<gene>
    <name evidence="8" type="primary">pol</name>
    <name evidence="8" type="ORF">CR513_37275</name>
</gene>
<evidence type="ECO:0000256" key="4">
    <source>
        <dbReference type="ARBA" id="ARBA00022759"/>
    </source>
</evidence>
<keyword evidence="9" id="KW-1185">Reference proteome</keyword>
<feature type="domain" description="Reverse transcriptase RNase H-like" evidence="7">
    <location>
        <begin position="34"/>
        <end position="132"/>
    </location>
</feature>
<organism evidence="8 9">
    <name type="scientific">Mucuna pruriens</name>
    <name type="common">Velvet bean</name>
    <name type="synonym">Dolichos pruriens</name>
    <dbReference type="NCBI Taxonomy" id="157652"/>
    <lineage>
        <taxon>Eukaryota</taxon>
        <taxon>Viridiplantae</taxon>
        <taxon>Streptophyta</taxon>
        <taxon>Embryophyta</taxon>
        <taxon>Tracheophyta</taxon>
        <taxon>Spermatophyta</taxon>
        <taxon>Magnoliopsida</taxon>
        <taxon>eudicotyledons</taxon>
        <taxon>Gunneridae</taxon>
        <taxon>Pentapetalae</taxon>
        <taxon>rosids</taxon>
        <taxon>fabids</taxon>
        <taxon>Fabales</taxon>
        <taxon>Fabaceae</taxon>
        <taxon>Papilionoideae</taxon>
        <taxon>50 kb inversion clade</taxon>
        <taxon>NPAAA clade</taxon>
        <taxon>indigoferoid/millettioid clade</taxon>
        <taxon>Phaseoleae</taxon>
        <taxon>Mucuna</taxon>
    </lineage>
</organism>
<dbReference type="GO" id="GO:0016787">
    <property type="term" value="F:hydrolase activity"/>
    <property type="evidence" value="ECO:0007669"/>
    <property type="project" value="UniProtKB-KW"/>
</dbReference>
<reference evidence="8" key="1">
    <citation type="submission" date="2018-05" db="EMBL/GenBank/DDBJ databases">
        <title>Draft genome of Mucuna pruriens seed.</title>
        <authorList>
            <person name="Nnadi N.E."/>
            <person name="Vos R."/>
            <person name="Hasami M.H."/>
            <person name="Devisetty U.K."/>
            <person name="Aguiy J.C."/>
        </authorList>
    </citation>
    <scope>NUCLEOTIDE SEQUENCE [LARGE SCALE GENOMIC DNA]</scope>
    <source>
        <strain evidence="8">JCA_2017</strain>
    </source>
</reference>
<name>A0A371FUG5_MUCPR</name>
<dbReference type="GO" id="GO:0003964">
    <property type="term" value="F:RNA-directed DNA polymerase activity"/>
    <property type="evidence" value="ECO:0007669"/>
    <property type="project" value="UniProtKB-KW"/>
</dbReference>
<accession>A0A371FUG5</accession>
<dbReference type="CDD" id="cd09274">
    <property type="entry name" value="RNase_HI_RT_Ty3"/>
    <property type="match status" value="1"/>
</dbReference>
<evidence type="ECO:0000256" key="3">
    <source>
        <dbReference type="ARBA" id="ARBA00022722"/>
    </source>
</evidence>
<keyword evidence="4" id="KW-0255">Endonuclease</keyword>
<dbReference type="Pfam" id="PF17917">
    <property type="entry name" value="RT_RNaseH"/>
    <property type="match status" value="1"/>
</dbReference>
<evidence type="ECO:0000313" key="9">
    <source>
        <dbReference type="Proteomes" id="UP000257109"/>
    </source>
</evidence>
<evidence type="ECO:0000256" key="2">
    <source>
        <dbReference type="ARBA" id="ARBA00022695"/>
    </source>
</evidence>
<evidence type="ECO:0000259" key="7">
    <source>
        <dbReference type="Pfam" id="PF17917"/>
    </source>
</evidence>
<dbReference type="STRING" id="157652.A0A371FUG5"/>
<dbReference type="OrthoDB" id="1931077at2759"/>
<feature type="non-terminal residue" evidence="8">
    <location>
        <position position="1"/>
    </location>
</feature>
<dbReference type="InterPro" id="IPR043502">
    <property type="entry name" value="DNA/RNA_pol_sf"/>
</dbReference>
<dbReference type="SUPFAM" id="SSF56672">
    <property type="entry name" value="DNA/RNA polymerases"/>
    <property type="match status" value="1"/>
</dbReference>
<comment type="caution">
    <text evidence="8">The sequence shown here is derived from an EMBL/GenBank/DDBJ whole genome shotgun (WGS) entry which is preliminary data.</text>
</comment>
<dbReference type="Proteomes" id="UP000257109">
    <property type="component" value="Unassembled WGS sequence"/>
</dbReference>
<keyword evidence="6" id="KW-0695">RNA-directed DNA polymerase</keyword>
<dbReference type="Gene3D" id="3.10.20.370">
    <property type="match status" value="1"/>
</dbReference>
<dbReference type="AlphaFoldDB" id="A0A371FUG5"/>
<keyword evidence="5" id="KW-0378">Hydrolase</keyword>
<keyword evidence="1" id="KW-0808">Transferase</keyword>
<keyword evidence="2" id="KW-0548">Nucleotidyltransferase</keyword>
<evidence type="ECO:0000256" key="1">
    <source>
        <dbReference type="ARBA" id="ARBA00022679"/>
    </source>
</evidence>
<dbReference type="GO" id="GO:0004519">
    <property type="term" value="F:endonuclease activity"/>
    <property type="evidence" value="ECO:0007669"/>
    <property type="project" value="UniProtKB-KW"/>
</dbReference>
<protein>
    <submittedName>
        <fullName evidence="8">Retrovirus-related Pol polyprotein from transposon 17.6</fullName>
    </submittedName>
</protein>
<proteinExistence type="predicted"/>
<sequence>MVDEVKTQRRIFSILGVTSWERLTQAPILALSNYSKSFKLECDASEVGIGVVLLQEGFPIAYFSEKLKAAHLNYSTYDRELYALVKALQTWQHYLLPKEFLIHSDHEALKNLRGQGKLSKRHTKWVEFLEKFPYVIKHKQGELNVLVYVLSRRHTLITMLETKILGLNCIKELFEKDIDFSKPFAMCVHAAFCDYYRHYGFLFKGERLCANELHQAIACERST</sequence>
<dbReference type="EMBL" id="QJKJ01007775">
    <property type="protein sequence ID" value="RDX81989.1"/>
    <property type="molecule type" value="Genomic_DNA"/>
</dbReference>
<keyword evidence="3" id="KW-0540">Nuclease</keyword>
<evidence type="ECO:0000256" key="5">
    <source>
        <dbReference type="ARBA" id="ARBA00022801"/>
    </source>
</evidence>
<dbReference type="InterPro" id="IPR041373">
    <property type="entry name" value="RT_RNaseH"/>
</dbReference>